<comment type="caution">
    <text evidence="2">The sequence shown here is derived from an EMBL/GenBank/DDBJ whole genome shotgun (WGS) entry which is preliminary data.</text>
</comment>
<organism evidence="2 3">
    <name type="scientific">Trichonephila clavipes</name>
    <name type="common">Golden silk orbweaver</name>
    <name type="synonym">Nephila clavipes</name>
    <dbReference type="NCBI Taxonomy" id="2585209"/>
    <lineage>
        <taxon>Eukaryota</taxon>
        <taxon>Metazoa</taxon>
        <taxon>Ecdysozoa</taxon>
        <taxon>Arthropoda</taxon>
        <taxon>Chelicerata</taxon>
        <taxon>Arachnida</taxon>
        <taxon>Araneae</taxon>
        <taxon>Araneomorphae</taxon>
        <taxon>Entelegynae</taxon>
        <taxon>Araneoidea</taxon>
        <taxon>Nephilidae</taxon>
        <taxon>Trichonephila</taxon>
    </lineage>
</organism>
<dbReference type="Proteomes" id="UP000887159">
    <property type="component" value="Unassembled WGS sequence"/>
</dbReference>
<proteinExistence type="predicted"/>
<accession>A0A8X6V2U2</accession>
<evidence type="ECO:0000256" key="1">
    <source>
        <dbReference type="SAM" id="MobiDB-lite"/>
    </source>
</evidence>
<dbReference type="AlphaFoldDB" id="A0A8X6V2U2"/>
<reference evidence="2" key="1">
    <citation type="submission" date="2020-08" db="EMBL/GenBank/DDBJ databases">
        <title>Multicomponent nature underlies the extraordinary mechanical properties of spider dragline silk.</title>
        <authorList>
            <person name="Kono N."/>
            <person name="Nakamura H."/>
            <person name="Mori M."/>
            <person name="Yoshida Y."/>
            <person name="Ohtoshi R."/>
            <person name="Malay A.D."/>
            <person name="Moran D.A.P."/>
            <person name="Tomita M."/>
            <person name="Numata K."/>
            <person name="Arakawa K."/>
        </authorList>
    </citation>
    <scope>NUCLEOTIDE SEQUENCE</scope>
</reference>
<evidence type="ECO:0000313" key="3">
    <source>
        <dbReference type="Proteomes" id="UP000887159"/>
    </source>
</evidence>
<protein>
    <submittedName>
        <fullName evidence="2">Uncharacterized protein</fullName>
    </submittedName>
</protein>
<keyword evidence="3" id="KW-1185">Reference proteome</keyword>
<sequence>MGGTAMSAAAGHHSSYAKQLFLGQVTMTKHKLVSQSRKFLTIPFDVHLPIYAMVFNGTRTRQKQRKSQVRDHNHRLNTTFLPGHYVTTHKSHSPPTREATSSHYPHFPASNRKTIHRTPSSKKIFQKPFHTLQPRRRRSSNSHEEQL</sequence>
<feature type="region of interest" description="Disordered" evidence="1">
    <location>
        <begin position="82"/>
        <end position="147"/>
    </location>
</feature>
<evidence type="ECO:0000313" key="2">
    <source>
        <dbReference type="EMBL" id="GFX92553.1"/>
    </source>
</evidence>
<name>A0A8X6V2U2_TRICX</name>
<gene>
    <name evidence="2" type="ORF">TNCV_2520121</name>
</gene>
<dbReference type="EMBL" id="BMAU01021149">
    <property type="protein sequence ID" value="GFX92553.1"/>
    <property type="molecule type" value="Genomic_DNA"/>
</dbReference>